<sequence>MRCSCRVSLIHSGKFDWRPPNRYSDISGVLWCSAAALVRCSAEAPVSSGMKRSVSQQLVNLYRPRPLPAEHPVEKMELERSIIDNLLMAELRKICKERGQTLEKWATKVDFQRACEEVHRVQDATREWEGNDPEEEEENVEKEQDNEEGDGVVTSPDL</sequence>
<dbReference type="EMBL" id="JANPWB010000004">
    <property type="protein sequence ID" value="KAJ1193555.1"/>
    <property type="molecule type" value="Genomic_DNA"/>
</dbReference>
<dbReference type="AlphaFoldDB" id="A0AAV7UWS8"/>
<protein>
    <submittedName>
        <fullName evidence="2">Uncharacterized protein</fullName>
    </submittedName>
</protein>
<comment type="caution">
    <text evidence="2">The sequence shown here is derived from an EMBL/GenBank/DDBJ whole genome shotgun (WGS) entry which is preliminary data.</text>
</comment>
<organism evidence="2 3">
    <name type="scientific">Pleurodeles waltl</name>
    <name type="common">Iberian ribbed newt</name>
    <dbReference type="NCBI Taxonomy" id="8319"/>
    <lineage>
        <taxon>Eukaryota</taxon>
        <taxon>Metazoa</taxon>
        <taxon>Chordata</taxon>
        <taxon>Craniata</taxon>
        <taxon>Vertebrata</taxon>
        <taxon>Euteleostomi</taxon>
        <taxon>Amphibia</taxon>
        <taxon>Batrachia</taxon>
        <taxon>Caudata</taxon>
        <taxon>Salamandroidea</taxon>
        <taxon>Salamandridae</taxon>
        <taxon>Pleurodelinae</taxon>
        <taxon>Pleurodeles</taxon>
    </lineage>
</organism>
<feature type="region of interest" description="Disordered" evidence="1">
    <location>
        <begin position="123"/>
        <end position="158"/>
    </location>
</feature>
<evidence type="ECO:0000256" key="1">
    <source>
        <dbReference type="SAM" id="MobiDB-lite"/>
    </source>
</evidence>
<reference evidence="2" key="1">
    <citation type="journal article" date="2022" name="bioRxiv">
        <title>Sequencing and chromosome-scale assembly of the giantPleurodeles waltlgenome.</title>
        <authorList>
            <person name="Brown T."/>
            <person name="Elewa A."/>
            <person name="Iarovenko S."/>
            <person name="Subramanian E."/>
            <person name="Araus A.J."/>
            <person name="Petzold A."/>
            <person name="Susuki M."/>
            <person name="Suzuki K.-i.T."/>
            <person name="Hayashi T."/>
            <person name="Toyoda A."/>
            <person name="Oliveira C."/>
            <person name="Osipova E."/>
            <person name="Leigh N.D."/>
            <person name="Simon A."/>
            <person name="Yun M.H."/>
        </authorList>
    </citation>
    <scope>NUCLEOTIDE SEQUENCE</scope>
    <source>
        <strain evidence="2">20211129_DDA</strain>
        <tissue evidence="2">Liver</tissue>
    </source>
</reference>
<keyword evidence="3" id="KW-1185">Reference proteome</keyword>
<gene>
    <name evidence="2" type="ORF">NDU88_002852</name>
</gene>
<evidence type="ECO:0000313" key="2">
    <source>
        <dbReference type="EMBL" id="KAJ1193555.1"/>
    </source>
</evidence>
<evidence type="ECO:0000313" key="3">
    <source>
        <dbReference type="Proteomes" id="UP001066276"/>
    </source>
</evidence>
<dbReference type="Proteomes" id="UP001066276">
    <property type="component" value="Chromosome 2_2"/>
</dbReference>
<name>A0AAV7UWS8_PLEWA</name>
<feature type="compositionally biased region" description="Acidic residues" evidence="1">
    <location>
        <begin position="130"/>
        <end position="150"/>
    </location>
</feature>
<accession>A0AAV7UWS8</accession>
<proteinExistence type="predicted"/>